<dbReference type="Pfam" id="PF22759">
    <property type="entry name" value="E217_GP41"/>
    <property type="match status" value="1"/>
</dbReference>
<dbReference type="EMBL" id="SDDL01000039">
    <property type="protein sequence ID" value="TCY86013.1"/>
    <property type="molecule type" value="Genomic_DNA"/>
</dbReference>
<dbReference type="EMBL" id="SDDT01000043">
    <property type="protein sequence ID" value="TCZ43469.1"/>
    <property type="molecule type" value="Genomic_DNA"/>
</dbReference>
<evidence type="ECO:0000313" key="4">
    <source>
        <dbReference type="EMBL" id="TCZ31298.1"/>
    </source>
</evidence>
<dbReference type="InterPro" id="IPR054496">
    <property type="entry name" value="E217_GP41"/>
</dbReference>
<sequence length="289" mass="30968">MSYKERELTVSFTLANGTFDGDIGDTLTVKGFKCEAAISAFGGATGTILELSLWGLSLENMSKLTTNAQKIIAYAQNSIVVYAGDTRVFSGSITSARINLNQMPDAPIEITAAAAGRERLIPCEPTSIRGDADVADMIRALAFKVGLKFINVDVKATHRNPYFDDNAIIQILKIAAAHDISVDIDFGTVTIYTGKTPSDSVVPLISPEHGLIGYPIFYEMGINFRCIYSPALKLNTKIILKTDLPHASGEWVVQAGTTHYLSCKVPGGLWETFVVASPASVIGGESNGN</sequence>
<gene>
    <name evidence="2" type="ORF">ETE94_21370</name>
    <name evidence="1" type="ORF">ETF12_24070</name>
    <name evidence="5" type="ORF">ETH60_21215</name>
    <name evidence="4" type="ORF">ETH89_14065</name>
    <name evidence="3" type="ORF">ETH94_18765</name>
</gene>
<organism evidence="5">
    <name type="scientific">Klebsiella pneumoniae</name>
    <dbReference type="NCBI Taxonomy" id="573"/>
    <lineage>
        <taxon>Bacteria</taxon>
        <taxon>Pseudomonadati</taxon>
        <taxon>Pseudomonadota</taxon>
        <taxon>Gammaproteobacteria</taxon>
        <taxon>Enterobacterales</taxon>
        <taxon>Enterobacteriaceae</taxon>
        <taxon>Klebsiella/Raoultella group</taxon>
        <taxon>Klebsiella</taxon>
        <taxon>Klebsiella pneumoniae complex</taxon>
    </lineage>
</organism>
<dbReference type="EMBL" id="SDBZ01000045">
    <property type="protein sequence ID" value="TCW89514.1"/>
    <property type="molecule type" value="Genomic_DNA"/>
</dbReference>
<evidence type="ECO:0000313" key="1">
    <source>
        <dbReference type="EMBL" id="TCW89514.1"/>
    </source>
</evidence>
<dbReference type="EMBL" id="SDDR01000015">
    <property type="protein sequence ID" value="TCZ31298.1"/>
    <property type="molecule type" value="Genomic_DNA"/>
</dbReference>
<evidence type="ECO:0000313" key="5">
    <source>
        <dbReference type="EMBL" id="TCZ43469.1"/>
    </source>
</evidence>
<comment type="caution">
    <text evidence="5">The sequence shown here is derived from an EMBL/GenBank/DDBJ whole genome shotgun (WGS) entry which is preliminary data.</text>
</comment>
<protein>
    <submittedName>
        <fullName evidence="5">Uncharacterized protein</fullName>
    </submittedName>
</protein>
<dbReference type="AlphaFoldDB" id="A0A483ZKI1"/>
<accession>A0A483ZKI1</accession>
<dbReference type="EMBL" id="SDCD01000047">
    <property type="protein sequence ID" value="TCX19948.1"/>
    <property type="molecule type" value="Genomic_DNA"/>
</dbReference>
<proteinExistence type="predicted"/>
<name>A0A483ZKI1_KLEPN</name>
<evidence type="ECO:0000313" key="2">
    <source>
        <dbReference type="EMBL" id="TCX19948.1"/>
    </source>
</evidence>
<reference evidence="5" key="1">
    <citation type="submission" date="2019-01" db="EMBL/GenBank/DDBJ databases">
        <authorList>
            <person name="Lista F."/>
            <person name="Anselmo A."/>
        </authorList>
    </citation>
    <scope>NUCLEOTIDE SEQUENCE</scope>
    <source>
        <strain evidence="3">10R</strain>
        <strain evidence="2">19S</strain>
        <strain evidence="1">23S</strain>
        <strain evidence="5">2R</strain>
        <strain evidence="4">4R</strain>
    </source>
</reference>
<evidence type="ECO:0000313" key="3">
    <source>
        <dbReference type="EMBL" id="TCY86013.1"/>
    </source>
</evidence>
<dbReference type="RefSeq" id="WP_001518118.1">
    <property type="nucleotide sequence ID" value="NZ_CACSAV010000004.1"/>
</dbReference>